<evidence type="ECO:0000256" key="8">
    <source>
        <dbReference type="ARBA" id="ARBA00023204"/>
    </source>
</evidence>
<dbReference type="GO" id="GO:0003677">
    <property type="term" value="F:DNA binding"/>
    <property type="evidence" value="ECO:0007669"/>
    <property type="project" value="UniProtKB-KW"/>
</dbReference>
<evidence type="ECO:0000256" key="9">
    <source>
        <dbReference type="ARBA" id="ARBA00023242"/>
    </source>
</evidence>
<dbReference type="PANTHER" id="PTHR32121:SF0">
    <property type="entry name" value="PCNA-INTERACTING PARTNER"/>
    <property type="match status" value="1"/>
</dbReference>
<dbReference type="InterPro" id="IPR038932">
    <property type="entry name" value="PARPBP"/>
</dbReference>
<proteinExistence type="inferred from homology"/>
<feature type="region of interest" description="Disordered" evidence="12">
    <location>
        <begin position="592"/>
        <end position="640"/>
    </location>
</feature>
<evidence type="ECO:0000256" key="10">
    <source>
        <dbReference type="ARBA" id="ARBA00031632"/>
    </source>
</evidence>
<gene>
    <name evidence="13" type="ORF">MEDL_66354</name>
</gene>
<name>A0A8S3VID1_MYTED</name>
<dbReference type="GO" id="GO:0000785">
    <property type="term" value="C:chromatin"/>
    <property type="evidence" value="ECO:0007669"/>
    <property type="project" value="TreeGrafter"/>
</dbReference>
<dbReference type="AlphaFoldDB" id="A0A8S3VID1"/>
<evidence type="ECO:0000256" key="12">
    <source>
        <dbReference type="SAM" id="MobiDB-lite"/>
    </source>
</evidence>
<dbReference type="GO" id="GO:2000042">
    <property type="term" value="P:negative regulation of double-strand break repair via homologous recombination"/>
    <property type="evidence" value="ECO:0007669"/>
    <property type="project" value="InterPro"/>
</dbReference>
<evidence type="ECO:0000256" key="4">
    <source>
        <dbReference type="ARBA" id="ARBA00014320"/>
    </source>
</evidence>
<dbReference type="GO" id="GO:0005634">
    <property type="term" value="C:nucleus"/>
    <property type="evidence" value="ECO:0007669"/>
    <property type="project" value="UniProtKB-SubCell"/>
</dbReference>
<evidence type="ECO:0000256" key="5">
    <source>
        <dbReference type="ARBA" id="ARBA00022490"/>
    </source>
</evidence>
<feature type="compositionally biased region" description="Basic and acidic residues" evidence="12">
    <location>
        <begin position="600"/>
        <end position="614"/>
    </location>
</feature>
<accession>A0A8S3VID1</accession>
<evidence type="ECO:0000256" key="2">
    <source>
        <dbReference type="ARBA" id="ARBA00004496"/>
    </source>
</evidence>
<dbReference type="OrthoDB" id="6427080at2759"/>
<keyword evidence="7" id="KW-0238">DNA-binding</keyword>
<keyword evidence="14" id="KW-1185">Reference proteome</keyword>
<dbReference type="GO" id="GO:0005737">
    <property type="term" value="C:cytoplasm"/>
    <property type="evidence" value="ECO:0007669"/>
    <property type="project" value="UniProtKB-SubCell"/>
</dbReference>
<evidence type="ECO:0000256" key="11">
    <source>
        <dbReference type="ARBA" id="ARBA00032731"/>
    </source>
</evidence>
<dbReference type="Gene3D" id="1.10.486.10">
    <property type="entry name" value="PCRA, domain 4"/>
    <property type="match status" value="1"/>
</dbReference>
<sequence length="640" mass="72623">MRQPNIYILPDCDRTELTTDSYDSILNYVRDETCSKEPVIICCDTIKDEQHYTLTEFVMTLCRKHGILKNERVTLLSSMDQMVAVQLCLAEKNKQDIGDYDVESSTAIHQCNTLIKQKLSTCTPDIKLTQTVDDWLERDYTQFLSNCNQVDMCDILQLLVTGFDKNENLKNDLLSTDIIVLGLPSHQIQKYMLKFLCNGRTINKITMETSLENNSNIRVLSVPTSLEEIQLNSTQEFIASKNLSITESYVKMVLQSYLELLVNTRSELALARVLNVPNRELTHEAFTELKREAKTKNMTMYQTAVSYILKIRLGGKGYAPDPSHPLLQFVKGLGEFVDLMHRLQNVIEEESNTGSACRKVVNIIKKELLRSTDTKLRQSSIETVSDRLQEQIKMVIDQTERNKMSSPDKSVSNGGSLLGRKTLTALRYITDKILTQQDQSQSIDYLCDGFSSQKTPIRFPSLLSQFRSPDENCDDDEENSDLSLSLSERLVKRQSGVSLEITRSYQASYDWALPAHHVGLPNKDDICQTNSPVVVLPSKTLAHPASASKAGLAKKILESIRDQENIHKKITKTFGETCKPKSVDIVSSQPTIELSSQTSDETKGMLRKGERNEKTLNQTLQQRKSPKQKQSLVEENYYLR</sequence>
<evidence type="ECO:0000256" key="6">
    <source>
        <dbReference type="ARBA" id="ARBA00022763"/>
    </source>
</evidence>
<protein>
    <recommendedName>
        <fullName evidence="4">PCNA-interacting partner</fullName>
    </recommendedName>
    <alternativeName>
        <fullName evidence="10">PARP-1 binding protein</fullName>
    </alternativeName>
    <alternativeName>
        <fullName evidence="11">PARP1-binding protein</fullName>
    </alternativeName>
</protein>
<evidence type="ECO:0000256" key="1">
    <source>
        <dbReference type="ARBA" id="ARBA00004123"/>
    </source>
</evidence>
<keyword evidence="9" id="KW-0539">Nucleus</keyword>
<dbReference type="Proteomes" id="UP000683360">
    <property type="component" value="Unassembled WGS sequence"/>
</dbReference>
<comment type="caution">
    <text evidence="13">The sequence shown here is derived from an EMBL/GenBank/DDBJ whole genome shotgun (WGS) entry which is preliminary data.</text>
</comment>
<organism evidence="13 14">
    <name type="scientific">Mytilus edulis</name>
    <name type="common">Blue mussel</name>
    <dbReference type="NCBI Taxonomy" id="6550"/>
    <lineage>
        <taxon>Eukaryota</taxon>
        <taxon>Metazoa</taxon>
        <taxon>Spiralia</taxon>
        <taxon>Lophotrochozoa</taxon>
        <taxon>Mollusca</taxon>
        <taxon>Bivalvia</taxon>
        <taxon>Autobranchia</taxon>
        <taxon>Pteriomorphia</taxon>
        <taxon>Mytilida</taxon>
        <taxon>Mytiloidea</taxon>
        <taxon>Mytilidae</taxon>
        <taxon>Mytilinae</taxon>
        <taxon>Mytilus</taxon>
    </lineage>
</organism>
<dbReference type="EMBL" id="CAJPWZ010003256">
    <property type="protein sequence ID" value="CAG2254879.1"/>
    <property type="molecule type" value="Genomic_DNA"/>
</dbReference>
<dbReference type="PANTHER" id="PTHR32121">
    <property type="entry name" value="PCNA-INTERACTING PARTNER"/>
    <property type="match status" value="1"/>
</dbReference>
<keyword evidence="6" id="KW-0227">DNA damage</keyword>
<reference evidence="13" key="1">
    <citation type="submission" date="2021-03" db="EMBL/GenBank/DDBJ databases">
        <authorList>
            <person name="Bekaert M."/>
        </authorList>
    </citation>
    <scope>NUCLEOTIDE SEQUENCE</scope>
</reference>
<keyword evidence="5" id="KW-0963">Cytoplasm</keyword>
<evidence type="ECO:0000313" key="14">
    <source>
        <dbReference type="Proteomes" id="UP000683360"/>
    </source>
</evidence>
<evidence type="ECO:0000313" key="13">
    <source>
        <dbReference type="EMBL" id="CAG2254879.1"/>
    </source>
</evidence>
<evidence type="ECO:0000256" key="3">
    <source>
        <dbReference type="ARBA" id="ARBA00009135"/>
    </source>
</evidence>
<comment type="subcellular location">
    <subcellularLocation>
        <location evidence="2">Cytoplasm</location>
    </subcellularLocation>
    <subcellularLocation>
        <location evidence="1">Nucleus</location>
    </subcellularLocation>
</comment>
<evidence type="ECO:0000256" key="7">
    <source>
        <dbReference type="ARBA" id="ARBA00023125"/>
    </source>
</evidence>
<dbReference type="GO" id="GO:0006281">
    <property type="term" value="P:DNA repair"/>
    <property type="evidence" value="ECO:0007669"/>
    <property type="project" value="UniProtKB-KW"/>
</dbReference>
<comment type="similarity">
    <text evidence="3">Belongs to the PARI family.</text>
</comment>
<keyword evidence="8" id="KW-0234">DNA repair</keyword>
<feature type="compositionally biased region" description="Polar residues" evidence="12">
    <location>
        <begin position="615"/>
        <end position="633"/>
    </location>
</feature>